<dbReference type="InterPro" id="IPR010982">
    <property type="entry name" value="Lambda_DNA-bd_dom_sf"/>
</dbReference>
<dbReference type="AlphaFoldDB" id="A0A0P1F9T1"/>
<keyword evidence="3" id="KW-1185">Reference proteome</keyword>
<evidence type="ECO:0000313" key="3">
    <source>
        <dbReference type="Proteomes" id="UP000051587"/>
    </source>
</evidence>
<organism evidence="2 3">
    <name type="scientific">Thalassovita gelatinovora</name>
    <name type="common">Thalassobius gelatinovorus</name>
    <dbReference type="NCBI Taxonomy" id="53501"/>
    <lineage>
        <taxon>Bacteria</taxon>
        <taxon>Pseudomonadati</taxon>
        <taxon>Pseudomonadota</taxon>
        <taxon>Alphaproteobacteria</taxon>
        <taxon>Rhodobacterales</taxon>
        <taxon>Roseobacteraceae</taxon>
        <taxon>Thalassovita</taxon>
    </lineage>
</organism>
<dbReference type="InterPro" id="IPR001387">
    <property type="entry name" value="Cro/C1-type_HTH"/>
</dbReference>
<dbReference type="Proteomes" id="UP000051587">
    <property type="component" value="Unassembled WGS sequence"/>
</dbReference>
<gene>
    <name evidence="2" type="ORF">TG4357_01346</name>
</gene>
<evidence type="ECO:0000313" key="2">
    <source>
        <dbReference type="EMBL" id="CUH64543.1"/>
    </source>
</evidence>
<protein>
    <submittedName>
        <fullName evidence="2">Helix-turn-helix domain protein</fullName>
    </submittedName>
</protein>
<proteinExistence type="predicted"/>
<dbReference type="SUPFAM" id="SSF47413">
    <property type="entry name" value="lambda repressor-like DNA-binding domains"/>
    <property type="match status" value="1"/>
</dbReference>
<reference evidence="2 3" key="1">
    <citation type="submission" date="2015-09" db="EMBL/GenBank/DDBJ databases">
        <authorList>
            <consortium name="Swine Surveillance"/>
        </authorList>
    </citation>
    <scope>NUCLEOTIDE SEQUENCE [LARGE SCALE GENOMIC DNA]</scope>
    <source>
        <strain evidence="2 3">CECT 4357</strain>
    </source>
</reference>
<evidence type="ECO:0000259" key="1">
    <source>
        <dbReference type="PROSITE" id="PS50943"/>
    </source>
</evidence>
<dbReference type="OrthoDB" id="8902678at2"/>
<sequence length="257" mass="29146">MKRTDLSANLRLLAGYGKSISAICKAAKINRTQFHRYLNGDAEPTLNTLRRICDYFGVEEYEIMMSHTSFRELVRLRPPQLHETVDPFREIQNRIYAGEGPVNISMGYYHMLFRPDPETGIYYRALVRMQQATGGIIFKMVERFPRPALSLPSRLVSEGTGFVHMGKLYCLMQEVKFRRSTWFNVLNVGDSSNAPMLNGVATGSEPEGTSGIKSFPIVWLFLGERPDLRQALSACGYYRADEITLPPEADYVLSADL</sequence>
<name>A0A0P1F9T1_THAGE</name>
<accession>A0A0P1F9T1</accession>
<dbReference type="Pfam" id="PF13443">
    <property type="entry name" value="HTH_26"/>
    <property type="match status" value="1"/>
</dbReference>
<dbReference type="EMBL" id="CYSA01000015">
    <property type="protein sequence ID" value="CUH64543.1"/>
    <property type="molecule type" value="Genomic_DNA"/>
</dbReference>
<dbReference type="PROSITE" id="PS50943">
    <property type="entry name" value="HTH_CROC1"/>
    <property type="match status" value="1"/>
</dbReference>
<dbReference type="GO" id="GO:0003677">
    <property type="term" value="F:DNA binding"/>
    <property type="evidence" value="ECO:0007669"/>
    <property type="project" value="InterPro"/>
</dbReference>
<dbReference type="RefSeq" id="WP_058262090.1">
    <property type="nucleotide sequence ID" value="NZ_CP051181.1"/>
</dbReference>
<dbReference type="Gene3D" id="1.10.260.40">
    <property type="entry name" value="lambda repressor-like DNA-binding domains"/>
    <property type="match status" value="1"/>
</dbReference>
<feature type="domain" description="HTH cro/C1-type" evidence="1">
    <location>
        <begin position="17"/>
        <end position="63"/>
    </location>
</feature>